<protein>
    <submittedName>
        <fullName evidence="2">Uncharacterized protein</fullName>
    </submittedName>
</protein>
<dbReference type="EMBL" id="BGZK01001844">
    <property type="protein sequence ID" value="GBP87209.1"/>
    <property type="molecule type" value="Genomic_DNA"/>
</dbReference>
<organism evidence="2 3">
    <name type="scientific">Eumeta variegata</name>
    <name type="common">Bagworm moth</name>
    <name type="synonym">Eumeta japonica</name>
    <dbReference type="NCBI Taxonomy" id="151549"/>
    <lineage>
        <taxon>Eukaryota</taxon>
        <taxon>Metazoa</taxon>
        <taxon>Ecdysozoa</taxon>
        <taxon>Arthropoda</taxon>
        <taxon>Hexapoda</taxon>
        <taxon>Insecta</taxon>
        <taxon>Pterygota</taxon>
        <taxon>Neoptera</taxon>
        <taxon>Endopterygota</taxon>
        <taxon>Lepidoptera</taxon>
        <taxon>Glossata</taxon>
        <taxon>Ditrysia</taxon>
        <taxon>Tineoidea</taxon>
        <taxon>Psychidae</taxon>
        <taxon>Oiketicinae</taxon>
        <taxon>Eumeta</taxon>
    </lineage>
</organism>
<feature type="region of interest" description="Disordered" evidence="1">
    <location>
        <begin position="1"/>
        <end position="75"/>
    </location>
</feature>
<proteinExistence type="predicted"/>
<reference evidence="2 3" key="1">
    <citation type="journal article" date="2019" name="Commun. Biol.">
        <title>The bagworm genome reveals a unique fibroin gene that provides high tensile strength.</title>
        <authorList>
            <person name="Kono N."/>
            <person name="Nakamura H."/>
            <person name="Ohtoshi R."/>
            <person name="Tomita M."/>
            <person name="Numata K."/>
            <person name="Arakawa K."/>
        </authorList>
    </citation>
    <scope>NUCLEOTIDE SEQUENCE [LARGE SCALE GENOMIC DNA]</scope>
</reference>
<evidence type="ECO:0000313" key="3">
    <source>
        <dbReference type="Proteomes" id="UP000299102"/>
    </source>
</evidence>
<gene>
    <name evidence="2" type="ORF">EVAR_67060_1</name>
</gene>
<comment type="caution">
    <text evidence="2">The sequence shown here is derived from an EMBL/GenBank/DDBJ whole genome shotgun (WGS) entry which is preliminary data.</text>
</comment>
<name>A0A4C1ZJX0_EUMVA</name>
<feature type="compositionally biased region" description="Polar residues" evidence="1">
    <location>
        <begin position="28"/>
        <end position="43"/>
    </location>
</feature>
<keyword evidence="3" id="KW-1185">Reference proteome</keyword>
<sequence length="75" mass="8081">MLEQMARAQGRRPSPTDSRPCAGGSRLRTATTMPGLTCKQTGRGQRLSGRAPYSAVPHPPPAPRRAIQPGTRNLF</sequence>
<evidence type="ECO:0000313" key="2">
    <source>
        <dbReference type="EMBL" id="GBP87209.1"/>
    </source>
</evidence>
<dbReference type="Proteomes" id="UP000299102">
    <property type="component" value="Unassembled WGS sequence"/>
</dbReference>
<accession>A0A4C1ZJX0</accession>
<dbReference type="AlphaFoldDB" id="A0A4C1ZJX0"/>
<evidence type="ECO:0000256" key="1">
    <source>
        <dbReference type="SAM" id="MobiDB-lite"/>
    </source>
</evidence>